<dbReference type="Proteomes" id="UP000198935">
    <property type="component" value="Unassembled WGS sequence"/>
</dbReference>
<gene>
    <name evidence="1" type="ORF">SAMN05421736_11029</name>
</gene>
<proteinExistence type="predicted"/>
<keyword evidence="2" id="KW-1185">Reference proteome</keyword>
<name>A0A1H3S5W6_9BACI</name>
<organism evidence="1 2">
    <name type="scientific">Evansella caseinilytica</name>
    <dbReference type="NCBI Taxonomy" id="1503961"/>
    <lineage>
        <taxon>Bacteria</taxon>
        <taxon>Bacillati</taxon>
        <taxon>Bacillota</taxon>
        <taxon>Bacilli</taxon>
        <taxon>Bacillales</taxon>
        <taxon>Bacillaceae</taxon>
        <taxon>Evansella</taxon>
    </lineage>
</organism>
<accession>A0A1H3S5W6</accession>
<dbReference type="STRING" id="1503961.SAMN05421736_11029"/>
<dbReference type="GO" id="GO:0030420">
    <property type="term" value="P:establishment of competence for transformation"/>
    <property type="evidence" value="ECO:0007669"/>
    <property type="project" value="InterPro"/>
</dbReference>
<dbReference type="EMBL" id="FNPI01000010">
    <property type="protein sequence ID" value="SDZ33503.1"/>
    <property type="molecule type" value="Genomic_DNA"/>
</dbReference>
<sequence length="161" mass="18594">MMNEMYRGEYTINFFTKIILPNNDPQYPTRIIEKDKQIFTKKKPLQIITDNCLHGGASYEGRREAVTYHTGYSRRVPVPVYVKQKICVVPTHSPHAFDCAWICSQNFQKAEDNHDASGMKNKLSSRLVFTDGTYIDLPVTRGFLERQMTKAIHCIQLFSSL</sequence>
<dbReference type="InterPro" id="IPR010461">
    <property type="entry name" value="ComK"/>
</dbReference>
<protein>
    <submittedName>
        <fullName evidence="1">Competence protein ComK</fullName>
    </submittedName>
</protein>
<reference evidence="2" key="1">
    <citation type="submission" date="2016-10" db="EMBL/GenBank/DDBJ databases">
        <authorList>
            <person name="Varghese N."/>
            <person name="Submissions S."/>
        </authorList>
    </citation>
    <scope>NUCLEOTIDE SEQUENCE [LARGE SCALE GENOMIC DNA]</scope>
    <source>
        <strain evidence="2">SP</strain>
    </source>
</reference>
<evidence type="ECO:0000313" key="2">
    <source>
        <dbReference type="Proteomes" id="UP000198935"/>
    </source>
</evidence>
<evidence type="ECO:0000313" key="1">
    <source>
        <dbReference type="EMBL" id="SDZ33503.1"/>
    </source>
</evidence>
<dbReference type="AlphaFoldDB" id="A0A1H3S5W6"/>
<dbReference type="Pfam" id="PF06338">
    <property type="entry name" value="ComK"/>
    <property type="match status" value="1"/>
</dbReference>